<evidence type="ECO:0000313" key="2">
    <source>
        <dbReference type="Proteomes" id="UP000005481"/>
    </source>
</evidence>
<dbReference type="Gene3D" id="3.40.109.40">
    <property type="match status" value="1"/>
</dbReference>
<keyword evidence="2" id="KW-1185">Reference proteome</keyword>
<dbReference type="PATRIC" id="fig|861450.3.peg.9"/>
<accession>G9YEF1</accession>
<sequence>MTKTALHIDEIKKEKIIHYGIQRNISEMDGTAIDKAITCILDFAEPRGLYEELPYDIPSHTFLGRQPFGVEGTQILPFLKQAEIIVAMTATLGKKVDAAIDNLFLEQKFTEGMILDCTAAAALESLLNKLTEIIDITYSRDEFKTAWRVCPGEGDFPLSQQVSILTALDSAKIGITVSKSRMIEPRKTITALSGLSSLQKMCNGSCGGCSMSGHCGDEDDI</sequence>
<reference evidence="1 2" key="1">
    <citation type="submission" date="2011-08" db="EMBL/GenBank/DDBJ databases">
        <authorList>
            <person name="Weinstock G."/>
            <person name="Sodergren E."/>
            <person name="Clifton S."/>
            <person name="Fulton L."/>
            <person name="Fulton B."/>
            <person name="Courtney L."/>
            <person name="Fronick C."/>
            <person name="Harrison M."/>
            <person name="Strong C."/>
            <person name="Farmer C."/>
            <person name="Delahaunty K."/>
            <person name="Markovic C."/>
            <person name="Hall O."/>
            <person name="Minx P."/>
            <person name="Tomlinson C."/>
            <person name="Mitreva M."/>
            <person name="Hou S."/>
            <person name="Chen J."/>
            <person name="Wollam A."/>
            <person name="Pepin K.H."/>
            <person name="Johnson M."/>
            <person name="Bhonagiri V."/>
            <person name="Zhang X."/>
            <person name="Suruliraj S."/>
            <person name="Warren W."/>
            <person name="Chinwalla A."/>
            <person name="Mardis E.R."/>
            <person name="Wilson R.K."/>
        </authorList>
    </citation>
    <scope>NUCLEOTIDE SEQUENCE [LARGE SCALE GENOMIC DNA]</scope>
    <source>
        <strain evidence="1 2">F0357</strain>
    </source>
</reference>
<gene>
    <name evidence="1" type="ORF">HMPREF0080_00009</name>
</gene>
<dbReference type="GO" id="GO:0008705">
    <property type="term" value="F:methionine synthase activity"/>
    <property type="evidence" value="ECO:0007669"/>
    <property type="project" value="InterPro"/>
</dbReference>
<protein>
    <submittedName>
        <fullName evidence="1">Vitamin B12 dependent methionine synthase, activation domain protein</fullName>
    </submittedName>
</protein>
<dbReference type="Proteomes" id="UP000005481">
    <property type="component" value="Unassembled WGS sequence"/>
</dbReference>
<name>G9YEF1_9FIRM</name>
<dbReference type="SUPFAM" id="SSF56507">
    <property type="entry name" value="Methionine synthase activation domain-like"/>
    <property type="match status" value="1"/>
</dbReference>
<dbReference type="eggNOG" id="COG1410">
    <property type="taxonomic scope" value="Bacteria"/>
</dbReference>
<dbReference type="HOGENOM" id="CLU_079580_0_0_9"/>
<dbReference type="RefSeq" id="WP_006788987.1">
    <property type="nucleotide sequence ID" value="NZ_JH417560.1"/>
</dbReference>
<dbReference type="OrthoDB" id="9816190at2"/>
<proteinExistence type="predicted"/>
<dbReference type="AlphaFoldDB" id="G9YEF1"/>
<dbReference type="InterPro" id="IPR037010">
    <property type="entry name" value="VitB12-dep_Met_synth_activ_sf"/>
</dbReference>
<dbReference type="EMBL" id="AGCJ01000001">
    <property type="protein sequence ID" value="EHM44045.1"/>
    <property type="molecule type" value="Genomic_DNA"/>
</dbReference>
<comment type="caution">
    <text evidence="1">The sequence shown here is derived from an EMBL/GenBank/DDBJ whole genome shotgun (WGS) entry which is preliminary data.</text>
</comment>
<evidence type="ECO:0000313" key="1">
    <source>
        <dbReference type="EMBL" id="EHM44045.1"/>
    </source>
</evidence>
<dbReference type="STRING" id="861450.HMPREF0080_00009"/>
<organism evidence="1 2">
    <name type="scientific">Anaeroglobus geminatus F0357</name>
    <dbReference type="NCBI Taxonomy" id="861450"/>
    <lineage>
        <taxon>Bacteria</taxon>
        <taxon>Bacillati</taxon>
        <taxon>Bacillota</taxon>
        <taxon>Negativicutes</taxon>
        <taxon>Veillonellales</taxon>
        <taxon>Veillonellaceae</taxon>
        <taxon>Anaeroglobus</taxon>
    </lineage>
</organism>